<proteinExistence type="inferred from homology"/>
<organism evidence="3 4">
    <name type="scientific">Treponema berlinense</name>
    <dbReference type="NCBI Taxonomy" id="225004"/>
    <lineage>
        <taxon>Bacteria</taxon>
        <taxon>Pseudomonadati</taxon>
        <taxon>Spirochaetota</taxon>
        <taxon>Spirochaetia</taxon>
        <taxon>Spirochaetales</taxon>
        <taxon>Treponemataceae</taxon>
        <taxon>Treponema</taxon>
    </lineage>
</organism>
<keyword evidence="2" id="KW-0680">Restriction system</keyword>
<sequence length="47" mass="5201">MAKSKSPKAKSSSATIGFEQQIWDAACELWGHIPAADYRKIFTGLIF</sequence>
<evidence type="ECO:0000256" key="1">
    <source>
        <dbReference type="ARBA" id="ARBA00006594"/>
    </source>
</evidence>
<keyword evidence="4" id="KW-1185">Reference proteome</keyword>
<comment type="similarity">
    <text evidence="1">Belongs to the N(4)/N(6)-methyltransferase family.</text>
</comment>
<dbReference type="RefSeq" id="WP_200806587.1">
    <property type="nucleotide sequence ID" value="NZ_CAMCOW010000095.1"/>
</dbReference>
<name>A0A1T4QXI9_9SPIR</name>
<evidence type="ECO:0000313" key="4">
    <source>
        <dbReference type="Proteomes" id="UP000190395"/>
    </source>
</evidence>
<accession>A0A1T4QXI9</accession>
<dbReference type="EMBL" id="FUXC01000020">
    <property type="protein sequence ID" value="SKA08375.1"/>
    <property type="molecule type" value="Genomic_DNA"/>
</dbReference>
<protein>
    <submittedName>
        <fullName evidence="3">HsdM N-terminal domain-containing protein</fullName>
    </submittedName>
</protein>
<gene>
    <name evidence="3" type="ORF">SAMN02745152_02150</name>
</gene>
<dbReference type="InterPro" id="IPR038333">
    <property type="entry name" value="T1MK-like_N_sf"/>
</dbReference>
<evidence type="ECO:0000256" key="2">
    <source>
        <dbReference type="ARBA" id="ARBA00022747"/>
    </source>
</evidence>
<dbReference type="Gene3D" id="1.20.1260.30">
    <property type="match status" value="1"/>
</dbReference>
<dbReference type="STRING" id="225004.SAMN02745152_02150"/>
<dbReference type="AlphaFoldDB" id="A0A1T4QXI9"/>
<dbReference type="GO" id="GO:0009307">
    <property type="term" value="P:DNA restriction-modification system"/>
    <property type="evidence" value="ECO:0007669"/>
    <property type="project" value="UniProtKB-KW"/>
</dbReference>
<evidence type="ECO:0000313" key="3">
    <source>
        <dbReference type="EMBL" id="SKA08375.1"/>
    </source>
</evidence>
<dbReference type="GeneID" id="303368470"/>
<dbReference type="Proteomes" id="UP000190395">
    <property type="component" value="Unassembled WGS sequence"/>
</dbReference>
<reference evidence="3 4" key="1">
    <citation type="submission" date="2017-02" db="EMBL/GenBank/DDBJ databases">
        <authorList>
            <person name="Peterson S.W."/>
        </authorList>
    </citation>
    <scope>NUCLEOTIDE SEQUENCE [LARGE SCALE GENOMIC DNA]</scope>
    <source>
        <strain evidence="3 4">ATCC BAA-909</strain>
    </source>
</reference>